<dbReference type="Proteomes" id="UP000002207">
    <property type="component" value="Chromosome"/>
</dbReference>
<evidence type="ECO:0000313" key="3">
    <source>
        <dbReference type="Proteomes" id="UP000002207"/>
    </source>
</evidence>
<dbReference type="FunCoup" id="C1F2T6">
    <property type="interactions" value="138"/>
</dbReference>
<proteinExistence type="predicted"/>
<evidence type="ECO:0000313" key="2">
    <source>
        <dbReference type="EMBL" id="ACO33538.1"/>
    </source>
</evidence>
<dbReference type="AlphaFoldDB" id="C1F2T6"/>
<dbReference type="EMBL" id="CP001472">
    <property type="protein sequence ID" value="ACO33538.1"/>
    <property type="molecule type" value="Genomic_DNA"/>
</dbReference>
<dbReference type="SUPFAM" id="SSF53448">
    <property type="entry name" value="Nucleotide-diphospho-sugar transferases"/>
    <property type="match status" value="1"/>
</dbReference>
<name>C1F2T6_ACIC5</name>
<dbReference type="CDD" id="cd00761">
    <property type="entry name" value="Glyco_tranf_GTA_type"/>
    <property type="match status" value="1"/>
</dbReference>
<keyword evidence="2" id="KW-0808">Transferase</keyword>
<dbReference type="STRING" id="240015.ACP_0835"/>
<accession>C1F2T6</accession>
<dbReference type="Gene3D" id="3.90.550.10">
    <property type="entry name" value="Spore Coat Polysaccharide Biosynthesis Protein SpsA, Chain A"/>
    <property type="match status" value="1"/>
</dbReference>
<dbReference type="InParanoid" id="C1F2T6"/>
<gene>
    <name evidence="2" type="ordered locus">ACP_0835</name>
</gene>
<dbReference type="InterPro" id="IPR029044">
    <property type="entry name" value="Nucleotide-diphossugar_trans"/>
</dbReference>
<dbReference type="KEGG" id="aca:ACP_0835"/>
<dbReference type="Pfam" id="PF00535">
    <property type="entry name" value="Glycos_transf_2"/>
    <property type="match status" value="1"/>
</dbReference>
<feature type="domain" description="Glycosyltransferase 2-like" evidence="1">
    <location>
        <begin position="14"/>
        <end position="120"/>
    </location>
</feature>
<dbReference type="InterPro" id="IPR001173">
    <property type="entry name" value="Glyco_trans_2-like"/>
</dbReference>
<dbReference type="PANTHER" id="PTHR22916:SF3">
    <property type="entry name" value="UDP-GLCNAC:BETAGAL BETA-1,3-N-ACETYLGLUCOSAMINYLTRANSFERASE-LIKE PROTEIN 1"/>
    <property type="match status" value="1"/>
</dbReference>
<dbReference type="eggNOG" id="COG0463">
    <property type="taxonomic scope" value="Bacteria"/>
</dbReference>
<evidence type="ECO:0000259" key="1">
    <source>
        <dbReference type="Pfam" id="PF00535"/>
    </source>
</evidence>
<dbReference type="OrthoDB" id="9785185at2"/>
<dbReference type="GO" id="GO:0016758">
    <property type="term" value="F:hexosyltransferase activity"/>
    <property type="evidence" value="ECO:0007669"/>
    <property type="project" value="UniProtKB-ARBA"/>
</dbReference>
<dbReference type="RefSeq" id="WP_015896003.1">
    <property type="nucleotide sequence ID" value="NC_012483.1"/>
</dbReference>
<dbReference type="HOGENOM" id="CLU_025996_0_5_0"/>
<keyword evidence="3" id="KW-1185">Reference proteome</keyword>
<dbReference type="CAZy" id="GT2">
    <property type="family name" value="Glycosyltransferase Family 2"/>
</dbReference>
<reference evidence="2 3" key="1">
    <citation type="journal article" date="2009" name="Appl. Environ. Microbiol.">
        <title>Three genomes from the phylum Acidobacteria provide insight into the lifestyles of these microorganisms in soils.</title>
        <authorList>
            <person name="Ward N.L."/>
            <person name="Challacombe J.F."/>
            <person name="Janssen P.H."/>
            <person name="Henrissat B."/>
            <person name="Coutinho P.M."/>
            <person name="Wu M."/>
            <person name="Xie G."/>
            <person name="Haft D.H."/>
            <person name="Sait M."/>
            <person name="Badger J."/>
            <person name="Barabote R.D."/>
            <person name="Bradley B."/>
            <person name="Brettin T.S."/>
            <person name="Brinkac L.M."/>
            <person name="Bruce D."/>
            <person name="Creasy T."/>
            <person name="Daugherty S.C."/>
            <person name="Davidsen T.M."/>
            <person name="DeBoy R.T."/>
            <person name="Detter J.C."/>
            <person name="Dodson R.J."/>
            <person name="Durkin A.S."/>
            <person name="Ganapathy A."/>
            <person name="Gwinn-Giglio M."/>
            <person name="Han C.S."/>
            <person name="Khouri H."/>
            <person name="Kiss H."/>
            <person name="Kothari S.P."/>
            <person name="Madupu R."/>
            <person name="Nelson K.E."/>
            <person name="Nelson W.C."/>
            <person name="Paulsen I."/>
            <person name="Penn K."/>
            <person name="Ren Q."/>
            <person name="Rosovitz M.J."/>
            <person name="Selengut J.D."/>
            <person name="Shrivastava S."/>
            <person name="Sullivan S.A."/>
            <person name="Tapia R."/>
            <person name="Thompson L.S."/>
            <person name="Watkins K.L."/>
            <person name="Yang Q."/>
            <person name="Yu C."/>
            <person name="Zafar N."/>
            <person name="Zhou L."/>
            <person name="Kuske C.R."/>
        </authorList>
    </citation>
    <scope>NUCLEOTIDE SEQUENCE [LARGE SCALE GENOMIC DNA]</scope>
    <source>
        <strain evidence="3">ATCC 51196 / DSM 11244 / BCRC 80197 / JCM 7670 / NBRC 15755 / NCIMB 13165 / 161</strain>
    </source>
</reference>
<dbReference type="PANTHER" id="PTHR22916">
    <property type="entry name" value="GLYCOSYLTRANSFERASE"/>
    <property type="match status" value="1"/>
</dbReference>
<protein>
    <submittedName>
        <fullName evidence="2">Glycosyl transferase, group 2 family</fullName>
    </submittedName>
</protein>
<organism evidence="2 3">
    <name type="scientific">Acidobacterium capsulatum (strain ATCC 51196 / DSM 11244 / BCRC 80197 / JCM 7670 / NBRC 15755 / NCIMB 13165 / 161)</name>
    <dbReference type="NCBI Taxonomy" id="240015"/>
    <lineage>
        <taxon>Bacteria</taxon>
        <taxon>Pseudomonadati</taxon>
        <taxon>Acidobacteriota</taxon>
        <taxon>Terriglobia</taxon>
        <taxon>Terriglobales</taxon>
        <taxon>Acidobacteriaceae</taxon>
        <taxon>Acidobacterium</taxon>
    </lineage>
</organism>
<sequence length="333" mass="37954">MPETRSGTERPLVSVVLPTAGRSPWLGHAVRSALAQTYAGLEVVLVDDSREGQADQPWNLLWAGDERVRVLRTGGVGGATARQAGVEAARGEWIAFLDDDDEWLPEKIARQMEAAHAARPARGHVVMACRQWVRTASSEYLFPRRVYDGVEPMANYLFCRRGFTQGGGFLQTSTLVAPRALLLETPFRAGLRVHQDWDWLLRVARRGDVRVQVLEEALAVYRTEDGRETVSQRPDWRASLDWIREHRGRIDPRAYSWFVAVQCVWKARAAGTPLRAWAEIALAFVAEGRPGLRSALYFLGFAVFPVGWRKSLRNRIWRVRREERNLWALMLRW</sequence>